<dbReference type="Proteomes" id="UP000250080">
    <property type="component" value="Chromosome I"/>
</dbReference>
<dbReference type="CDD" id="cd00540">
    <property type="entry name" value="AAG"/>
    <property type="match status" value="1"/>
</dbReference>
<evidence type="ECO:0000256" key="6">
    <source>
        <dbReference type="SAM" id="MobiDB-lite"/>
    </source>
</evidence>
<feature type="region of interest" description="Disordered" evidence="6">
    <location>
        <begin position="193"/>
        <end position="216"/>
    </location>
</feature>
<evidence type="ECO:0000256" key="4">
    <source>
        <dbReference type="ARBA" id="ARBA00023204"/>
    </source>
</evidence>
<dbReference type="AlphaFoldDB" id="A0A2C8AQE8"/>
<dbReference type="InterPro" id="IPR011034">
    <property type="entry name" value="Formyl_transferase-like_C_sf"/>
</dbReference>
<dbReference type="PANTHER" id="PTHR10429:SF0">
    <property type="entry name" value="DNA-3-METHYLADENINE GLYCOSYLASE"/>
    <property type="match status" value="1"/>
</dbReference>
<keyword evidence="4 5" id="KW-0234">DNA repair</keyword>
<dbReference type="GO" id="GO:0006284">
    <property type="term" value="P:base-excision repair"/>
    <property type="evidence" value="ECO:0007669"/>
    <property type="project" value="InterPro"/>
</dbReference>
<dbReference type="PANTHER" id="PTHR10429">
    <property type="entry name" value="DNA-3-METHYLADENINE GLYCOSYLASE"/>
    <property type="match status" value="1"/>
</dbReference>
<evidence type="ECO:0000256" key="1">
    <source>
        <dbReference type="ARBA" id="ARBA00009232"/>
    </source>
</evidence>
<dbReference type="InterPro" id="IPR003180">
    <property type="entry name" value="MPG"/>
</dbReference>
<dbReference type="NCBIfam" id="NF002003">
    <property type="entry name" value="PRK00802.1-3"/>
    <property type="match status" value="1"/>
</dbReference>
<dbReference type="EMBL" id="LT576035">
    <property type="protein sequence ID" value="SBN38171.1"/>
    <property type="molecule type" value="Genomic_DNA"/>
</dbReference>
<reference evidence="8 9" key="2">
    <citation type="submission" date="2016-09" db="EMBL/GenBank/DDBJ databases">
        <authorList>
            <person name="Laine KS P."/>
        </authorList>
    </citation>
    <scope>NUCLEOTIDE SEQUENCE [LARGE SCALE GENOMIC DNA]</scope>
    <source>
        <strain evidence="8">PFRJS-23</strain>
    </source>
</reference>
<evidence type="ECO:0000313" key="8">
    <source>
        <dbReference type="EMBL" id="SCQ76072.1"/>
    </source>
</evidence>
<comment type="similarity">
    <text evidence="1 5">Belongs to the DNA glycosylase MPG family.</text>
</comment>
<keyword evidence="3 5" id="KW-0378">Hydrolase</keyword>
<evidence type="ECO:0000256" key="3">
    <source>
        <dbReference type="ARBA" id="ARBA00022801"/>
    </source>
</evidence>
<protein>
    <recommendedName>
        <fullName evidence="5">Putative 3-methyladenine DNA glycosylase</fullName>
        <ecNumber evidence="5">3.2.2.-</ecNumber>
    </recommendedName>
</protein>
<evidence type="ECO:0000313" key="9">
    <source>
        <dbReference type="Proteomes" id="UP000250080"/>
    </source>
</evidence>
<dbReference type="EC" id="3.2.2.-" evidence="5"/>
<reference evidence="7" key="1">
    <citation type="submission" date="2016-05" db="EMBL/GenBank/DDBJ databases">
        <authorList>
            <person name="Lavstsen T."/>
            <person name="Jespersen J.S."/>
        </authorList>
    </citation>
    <scope>NUCLEOTIDE SEQUENCE</scope>
    <source>
        <strain evidence="7">PFRJS10</strain>
    </source>
</reference>
<dbReference type="SUPFAM" id="SSF50486">
    <property type="entry name" value="FMT C-terminal domain-like"/>
    <property type="match status" value="1"/>
</dbReference>
<evidence type="ECO:0000256" key="2">
    <source>
        <dbReference type="ARBA" id="ARBA00022763"/>
    </source>
</evidence>
<dbReference type="OMA" id="GPTPRCE"/>
<dbReference type="GO" id="GO:0003905">
    <property type="term" value="F:alkylbase DNA N-glycosylase activity"/>
    <property type="evidence" value="ECO:0007669"/>
    <property type="project" value="InterPro"/>
</dbReference>
<evidence type="ECO:0000256" key="5">
    <source>
        <dbReference type="HAMAP-Rule" id="MF_00527"/>
    </source>
</evidence>
<dbReference type="EMBL" id="LT618793">
    <property type="protein sequence ID" value="SCQ76072.1"/>
    <property type="molecule type" value="Genomic_DNA"/>
</dbReference>
<name>A0A2C8AQE8_9ACTN</name>
<dbReference type="Gene3D" id="3.10.300.10">
    <property type="entry name" value="Methylpurine-DNA glycosylase (MPG)"/>
    <property type="match status" value="1"/>
</dbReference>
<evidence type="ECO:0000313" key="7">
    <source>
        <dbReference type="EMBL" id="SBN38171.1"/>
    </source>
</evidence>
<dbReference type="NCBIfam" id="TIGR00567">
    <property type="entry name" value="3mg"/>
    <property type="match status" value="1"/>
</dbReference>
<gene>
    <name evidence="7" type="ORF">PFR_JS10_528</name>
    <name evidence="8" type="ORF">PFR_JS23_556</name>
</gene>
<sequence>MIDFNRRADAVAPYLLGAIIRRGKVAIRLTEVEAYLGPKDPASHAVSGPSGRAAVMFGPARHVYVYSSYGIHLSGNIVCSPDGTASGVLMRAGEVVEGVDQALTNRGFIVAASPDEDQADAQARRPEAELAKGPGNFGAAIGLSLADNGQPLGGPDDLFELHVPDALAPEIWVGPRVGITKARDEPLRFWLPDEPSVSSRKIGSPWTPREGPFTLL</sequence>
<dbReference type="HAMAP" id="MF_00527">
    <property type="entry name" value="3MGH"/>
    <property type="match status" value="1"/>
</dbReference>
<proteinExistence type="inferred from homology"/>
<dbReference type="RefSeq" id="WP_013161586.1">
    <property type="nucleotide sequence ID" value="NZ_CCYS01000018.1"/>
</dbReference>
<dbReference type="InterPro" id="IPR036995">
    <property type="entry name" value="MPG_sf"/>
</dbReference>
<organism evidence="7">
    <name type="scientific">Propionibacterium freudenreichii</name>
    <dbReference type="NCBI Taxonomy" id="1744"/>
    <lineage>
        <taxon>Bacteria</taxon>
        <taxon>Bacillati</taxon>
        <taxon>Actinomycetota</taxon>
        <taxon>Actinomycetes</taxon>
        <taxon>Propionibacteriales</taxon>
        <taxon>Propionibacteriaceae</taxon>
        <taxon>Propionibacterium</taxon>
    </lineage>
</organism>
<keyword evidence="2 5" id="KW-0227">DNA damage</keyword>
<accession>A0A2C8AQE8</accession>
<dbReference type="Pfam" id="PF02245">
    <property type="entry name" value="Pur_DNA_glyco"/>
    <property type="match status" value="1"/>
</dbReference>
<dbReference type="GO" id="GO:0003677">
    <property type="term" value="F:DNA binding"/>
    <property type="evidence" value="ECO:0007669"/>
    <property type="project" value="InterPro"/>
</dbReference>